<reference evidence="2 3" key="1">
    <citation type="submission" date="2018-05" db="EMBL/GenBank/DDBJ databases">
        <title>Genetic diversity of glacier-inhabiting Cryobacterium bacteria in China and description of Cryobacterium mengkeensis sp. nov. and Arthrobacter glacialis sp. nov.</title>
        <authorList>
            <person name="Liu Q."/>
            <person name="Xin Y.-H."/>
        </authorList>
    </citation>
    <scope>NUCLEOTIDE SEQUENCE [LARGE SCALE GENOMIC DNA]</scope>
    <source>
        <strain evidence="2 3">LI2</strain>
    </source>
</reference>
<evidence type="ECO:0000313" key="2">
    <source>
        <dbReference type="EMBL" id="PYI65150.1"/>
    </source>
</evidence>
<dbReference type="InterPro" id="IPR029033">
    <property type="entry name" value="His_PPase_superfam"/>
</dbReference>
<dbReference type="Pfam" id="PF00300">
    <property type="entry name" value="His_Phos_1"/>
    <property type="match status" value="1"/>
</dbReference>
<dbReference type="Gene3D" id="3.40.50.1240">
    <property type="entry name" value="Phosphoglycerate mutase-like"/>
    <property type="match status" value="1"/>
</dbReference>
<gene>
    <name evidence="2" type="ORF">CVV68_19220</name>
</gene>
<evidence type="ECO:0000256" key="1">
    <source>
        <dbReference type="PIRSR" id="PIRSR613078-2"/>
    </source>
</evidence>
<dbReference type="PANTHER" id="PTHR48100">
    <property type="entry name" value="BROAD-SPECIFICITY PHOSPHATASE YOR283W-RELATED"/>
    <property type="match status" value="1"/>
</dbReference>
<dbReference type="PIRSF" id="PIRSF000709">
    <property type="entry name" value="6PFK_2-Ptase"/>
    <property type="match status" value="1"/>
</dbReference>
<dbReference type="SUPFAM" id="SSF53254">
    <property type="entry name" value="Phosphoglycerate mutase-like"/>
    <property type="match status" value="1"/>
</dbReference>
<dbReference type="InterPro" id="IPR050275">
    <property type="entry name" value="PGM_Phosphatase"/>
</dbReference>
<feature type="binding site" evidence="1">
    <location>
        <begin position="15"/>
        <end position="22"/>
    </location>
    <ligand>
        <name>substrate</name>
    </ligand>
</feature>
<organism evidence="2 3">
    <name type="scientific">Arthrobacter livingstonensis</name>
    <dbReference type="NCBI Taxonomy" id="670078"/>
    <lineage>
        <taxon>Bacteria</taxon>
        <taxon>Bacillati</taxon>
        <taxon>Actinomycetota</taxon>
        <taxon>Actinomycetes</taxon>
        <taxon>Micrococcales</taxon>
        <taxon>Micrococcaceae</taxon>
        <taxon>Arthrobacter</taxon>
    </lineage>
</organism>
<evidence type="ECO:0000313" key="3">
    <source>
        <dbReference type="Proteomes" id="UP000247832"/>
    </source>
</evidence>
<name>A0A2V5LFM4_9MICC</name>
<dbReference type="GO" id="GO:0005737">
    <property type="term" value="C:cytoplasm"/>
    <property type="evidence" value="ECO:0007669"/>
    <property type="project" value="TreeGrafter"/>
</dbReference>
<dbReference type="EMBL" id="QJVD01000029">
    <property type="protein sequence ID" value="PYI65150.1"/>
    <property type="molecule type" value="Genomic_DNA"/>
</dbReference>
<accession>A0A2V5LFM4</accession>
<protein>
    <submittedName>
        <fullName evidence="2">Histidine phosphatase family protein</fullName>
    </submittedName>
</protein>
<dbReference type="OrthoDB" id="4697614at2"/>
<proteinExistence type="predicted"/>
<feature type="binding site" evidence="1">
    <location>
        <position position="65"/>
    </location>
    <ligand>
        <name>substrate</name>
    </ligand>
</feature>
<dbReference type="PANTHER" id="PTHR48100:SF1">
    <property type="entry name" value="HISTIDINE PHOSPHATASE FAMILY PROTEIN-RELATED"/>
    <property type="match status" value="1"/>
</dbReference>
<dbReference type="InterPro" id="IPR013078">
    <property type="entry name" value="His_Pase_superF_clade-1"/>
</dbReference>
<dbReference type="AlphaFoldDB" id="A0A2V5LFM4"/>
<dbReference type="Proteomes" id="UP000247832">
    <property type="component" value="Unassembled WGS sequence"/>
</dbReference>
<dbReference type="RefSeq" id="WP_110502616.1">
    <property type="nucleotide sequence ID" value="NZ_QJVD01000029.1"/>
</dbReference>
<keyword evidence="3" id="KW-1185">Reference proteome</keyword>
<sequence>MTETTGDTGHVYLVRHGKTGLNAGHYIRGHANPALDQAGLVEAHALATVLATKRLVQVISSPLDRAADTARIIAETSRVPHSTDDRFTDRDYGPWTGYSEFTVAGRWGSPGQAPGVEGTESVLARARPALDAVLDTAPGGPVAVVTHNAVIRALLADLAPGRFRPNDPVTF</sequence>
<dbReference type="GO" id="GO:0016791">
    <property type="term" value="F:phosphatase activity"/>
    <property type="evidence" value="ECO:0007669"/>
    <property type="project" value="TreeGrafter"/>
</dbReference>
<dbReference type="CDD" id="cd07067">
    <property type="entry name" value="HP_PGM_like"/>
    <property type="match status" value="1"/>
</dbReference>
<dbReference type="SMART" id="SM00855">
    <property type="entry name" value="PGAM"/>
    <property type="match status" value="1"/>
</dbReference>
<comment type="caution">
    <text evidence="2">The sequence shown here is derived from an EMBL/GenBank/DDBJ whole genome shotgun (WGS) entry which is preliminary data.</text>
</comment>